<organism evidence="2 3">
    <name type="scientific">Roseibium sediminicola</name>
    <dbReference type="NCBI Taxonomy" id="2933272"/>
    <lineage>
        <taxon>Bacteria</taxon>
        <taxon>Pseudomonadati</taxon>
        <taxon>Pseudomonadota</taxon>
        <taxon>Alphaproteobacteria</taxon>
        <taxon>Hyphomicrobiales</taxon>
        <taxon>Stappiaceae</taxon>
        <taxon>Roseibium</taxon>
    </lineage>
</organism>
<proteinExistence type="predicted"/>
<evidence type="ECO:0000313" key="2">
    <source>
        <dbReference type="EMBL" id="MCK7610909.1"/>
    </source>
</evidence>
<dbReference type="PANTHER" id="PTHR13170:SF16">
    <property type="entry name" value="PROTEIN O-GLCNACASE"/>
    <property type="match status" value="1"/>
</dbReference>
<keyword evidence="3" id="KW-1185">Reference proteome</keyword>
<name>A0ABT0GNB2_9HYPH</name>
<dbReference type="InterPro" id="IPR016181">
    <property type="entry name" value="Acyl_CoA_acyltransferase"/>
</dbReference>
<dbReference type="GO" id="GO:0016746">
    <property type="term" value="F:acyltransferase activity"/>
    <property type="evidence" value="ECO:0007669"/>
    <property type="project" value="UniProtKB-KW"/>
</dbReference>
<dbReference type="Proteomes" id="UP001431221">
    <property type="component" value="Unassembled WGS sequence"/>
</dbReference>
<dbReference type="RefSeq" id="WP_248150005.1">
    <property type="nucleotide sequence ID" value="NZ_JALNMJ010000001.1"/>
</dbReference>
<dbReference type="Gene3D" id="3.40.630.30">
    <property type="match status" value="1"/>
</dbReference>
<gene>
    <name evidence="2" type="ORF">M0H32_01945</name>
</gene>
<dbReference type="InterPro" id="IPR000182">
    <property type="entry name" value="GNAT_dom"/>
</dbReference>
<dbReference type="EC" id="2.3.1.-" evidence="2"/>
<comment type="caution">
    <text evidence="2">The sequence shown here is derived from an EMBL/GenBank/DDBJ whole genome shotgun (WGS) entry which is preliminary data.</text>
</comment>
<dbReference type="PROSITE" id="PS51186">
    <property type="entry name" value="GNAT"/>
    <property type="match status" value="1"/>
</dbReference>
<protein>
    <submittedName>
        <fullName evidence="2">GNAT family N-acetyltransferase</fullName>
        <ecNumber evidence="2">2.3.1.-</ecNumber>
    </submittedName>
</protein>
<evidence type="ECO:0000259" key="1">
    <source>
        <dbReference type="PROSITE" id="PS51186"/>
    </source>
</evidence>
<dbReference type="Pfam" id="PF00583">
    <property type="entry name" value="Acetyltransf_1"/>
    <property type="match status" value="1"/>
</dbReference>
<dbReference type="CDD" id="cd04301">
    <property type="entry name" value="NAT_SF"/>
    <property type="match status" value="1"/>
</dbReference>
<sequence>MSDTVTIRPAEPRDLHAVYAVCLKTGDAGRDATEQYDDPDLIGHIYAGPYVIMGGLVSFVAEDSDGIVGYAVGAADTRGFEEQLEQDWWPSFRKYYPEPTGDPASWTMDERRIWSIHHPSHVPEEIVQAYPAHIHMNLLPRAQGKGIGSRLLEAWLAEARRCGAGAVHAGVSAVNSAGLAFWTSRGFEPVATVPDSGSRGTIWCGRQI</sequence>
<feature type="domain" description="N-acetyltransferase" evidence="1">
    <location>
        <begin position="5"/>
        <end position="208"/>
    </location>
</feature>
<dbReference type="PANTHER" id="PTHR13170">
    <property type="entry name" value="O-GLCNACASE"/>
    <property type="match status" value="1"/>
</dbReference>
<dbReference type="InterPro" id="IPR051822">
    <property type="entry name" value="Glycosyl_Hydrolase_84"/>
</dbReference>
<accession>A0ABT0GNB2</accession>
<reference evidence="2" key="1">
    <citation type="submission" date="2022-04" db="EMBL/GenBank/DDBJ databases">
        <title>Roseibium sp. CAU 1639 isolated from mud.</title>
        <authorList>
            <person name="Kim W."/>
        </authorList>
    </citation>
    <scope>NUCLEOTIDE SEQUENCE</scope>
    <source>
        <strain evidence="2">CAU 1639</strain>
    </source>
</reference>
<dbReference type="SUPFAM" id="SSF55729">
    <property type="entry name" value="Acyl-CoA N-acyltransferases (Nat)"/>
    <property type="match status" value="1"/>
</dbReference>
<keyword evidence="2" id="KW-0012">Acyltransferase</keyword>
<keyword evidence="2" id="KW-0808">Transferase</keyword>
<dbReference type="EMBL" id="JALNMJ010000001">
    <property type="protein sequence ID" value="MCK7610909.1"/>
    <property type="molecule type" value="Genomic_DNA"/>
</dbReference>
<evidence type="ECO:0000313" key="3">
    <source>
        <dbReference type="Proteomes" id="UP001431221"/>
    </source>
</evidence>